<gene>
    <name evidence="1" type="ORF">BU52_32840</name>
</gene>
<keyword evidence="2" id="KW-1185">Reference proteome</keyword>
<accession>A0A081XHJ3</accession>
<dbReference type="STRING" id="55952.BU52_32840"/>
<organism evidence="1 2">
    <name type="scientific">Streptomyces toyocaensis</name>
    <dbReference type="NCBI Taxonomy" id="55952"/>
    <lineage>
        <taxon>Bacteria</taxon>
        <taxon>Bacillati</taxon>
        <taxon>Actinomycetota</taxon>
        <taxon>Actinomycetes</taxon>
        <taxon>Kitasatosporales</taxon>
        <taxon>Streptomycetaceae</taxon>
        <taxon>Streptomyces</taxon>
    </lineage>
</organism>
<name>A0A081XHJ3_STRTO</name>
<proteinExistence type="predicted"/>
<evidence type="ECO:0008006" key="3">
    <source>
        <dbReference type="Google" id="ProtNLM"/>
    </source>
</evidence>
<reference evidence="1 2" key="1">
    <citation type="submission" date="2014-02" db="EMBL/GenBank/DDBJ databases">
        <title>The genome announcement of Streptomyces toyocaensis NRRL15009.</title>
        <authorList>
            <person name="Hong H.-J."/>
            <person name="Kwun M.J."/>
        </authorList>
    </citation>
    <scope>NUCLEOTIDE SEQUENCE [LARGE SCALE GENOMIC DNA]</scope>
    <source>
        <strain evidence="1 2">NRRL 15009</strain>
    </source>
</reference>
<dbReference type="InterPro" id="IPR029069">
    <property type="entry name" value="HotDog_dom_sf"/>
</dbReference>
<sequence length="333" mass="37487">MATLTDVDIKKLLTEPSSVTMRPSYEGGNINTAIGFKCDNYLLEAAVLDHFRAVGLGATELYLVHGVNFDVVGVDTRLHTVLTLDDDVTLEVTPKTKDTDREMVFAVAAIVERDGAPKKAVTSKFRVLLRRDTAIPDPAPLPAELERFVVDRLATAEPSELASTPVDDLHGAFHRGEDASPDPVLAEIIGDDNAIGWKWRIPYYYCHFTERMQMSGYLRQMEEAKHLFVASRGISIKRLLDERGWIPVVTSNKLRFTDEAAMEEDLYSVYTVESVFKDMLYTSRMDFYVVRDGNLVRTATGEITHGYCHKETPDSEWQMAVFDDEVLRALRGE</sequence>
<dbReference type="RefSeq" id="WP_037941164.1">
    <property type="nucleotide sequence ID" value="NZ_JBFADL010000008.1"/>
</dbReference>
<comment type="caution">
    <text evidence="1">The sequence shown here is derived from an EMBL/GenBank/DDBJ whole genome shotgun (WGS) entry which is preliminary data.</text>
</comment>
<dbReference type="EMBL" id="JFCB01000055">
    <property type="protein sequence ID" value="KES03016.1"/>
    <property type="molecule type" value="Genomic_DNA"/>
</dbReference>
<evidence type="ECO:0000313" key="2">
    <source>
        <dbReference type="Proteomes" id="UP000028341"/>
    </source>
</evidence>
<dbReference type="OrthoDB" id="4556615at2"/>
<dbReference type="AlphaFoldDB" id="A0A081XHJ3"/>
<dbReference type="SUPFAM" id="SSF54637">
    <property type="entry name" value="Thioesterase/thiol ester dehydrase-isomerase"/>
    <property type="match status" value="1"/>
</dbReference>
<protein>
    <recommendedName>
        <fullName evidence="3">Acyl-CoA thioesterase FadM</fullName>
    </recommendedName>
</protein>
<dbReference type="eggNOG" id="COG0824">
    <property type="taxonomic scope" value="Bacteria"/>
</dbReference>
<dbReference type="Proteomes" id="UP000028341">
    <property type="component" value="Unassembled WGS sequence"/>
</dbReference>
<dbReference type="Pfam" id="PF13279">
    <property type="entry name" value="4HBT_2"/>
    <property type="match status" value="1"/>
</dbReference>
<dbReference type="Gene3D" id="3.10.129.10">
    <property type="entry name" value="Hotdog Thioesterase"/>
    <property type="match status" value="2"/>
</dbReference>
<evidence type="ECO:0000313" key="1">
    <source>
        <dbReference type="EMBL" id="KES03016.1"/>
    </source>
</evidence>